<proteinExistence type="predicted"/>
<gene>
    <name evidence="1" type="ORF">ORD21_18255</name>
</gene>
<dbReference type="Proteomes" id="UP001276150">
    <property type="component" value="Unassembled WGS sequence"/>
</dbReference>
<evidence type="ECO:0008006" key="3">
    <source>
        <dbReference type="Google" id="ProtNLM"/>
    </source>
</evidence>
<reference evidence="1 2" key="1">
    <citation type="submission" date="2022-11" db="EMBL/GenBank/DDBJ databases">
        <title>Deinococcus ZS9-10, Low Temperature and Draught-tolerating, UV-resistant Bacteria from Continental Antarctica.</title>
        <authorList>
            <person name="Cheng L."/>
        </authorList>
    </citation>
    <scope>NUCLEOTIDE SEQUENCE [LARGE SCALE GENOMIC DNA]</scope>
    <source>
        <strain evidence="1 2">ZS9-10</strain>
    </source>
</reference>
<organism evidence="1 2">
    <name type="scientific">Deinococcus arenicola</name>
    <dbReference type="NCBI Taxonomy" id="2994950"/>
    <lineage>
        <taxon>Bacteria</taxon>
        <taxon>Thermotogati</taxon>
        <taxon>Deinococcota</taxon>
        <taxon>Deinococci</taxon>
        <taxon>Deinococcales</taxon>
        <taxon>Deinococcaceae</taxon>
        <taxon>Deinococcus</taxon>
    </lineage>
</organism>
<name>A0ABU4DVR5_9DEIO</name>
<evidence type="ECO:0000313" key="2">
    <source>
        <dbReference type="Proteomes" id="UP001276150"/>
    </source>
</evidence>
<sequence length="681" mass="73976">MTRQSADRCAQCGRIHPPDWQAGDLCSHCGGASREDARCVWCTRLTPPGAFCRSCGSEQLPAAWYGAARMLRALGVDQFSLPERLRAMPPAQREHFGRQYAPHQAVLERLLDDLAFAESFIDRRGWSAALEDQWLPLLPLAPETLAALSLPPSQADTDEERLGEMRDQARLPLSAHLASLARLRLGVRRNEADATNLAAALRSGDPALQEAVALALARWPFAYVHPYGPPGELRDALWTLYRVTGSPEAGLGLSLLARQYANVSSEVIPEELLAPLLGSEDPDLAFGAALALNQQSVLQAALRRPQLRLAAALGLARGGAGHLLAPVLTMLSDDELEHLLTYLGSESLAELRPGLLELTEGPHRPAVQRAALDLLARLGDPDDALRLITARPSWYATGVLANPDLKFQQLEAVLTALLGQGLDPQQVNGFMALATDGRVGSGFVPAVFNGVRPDAQLSLISFAGQQLKAGRDQGLHRWLWSLIEGDFPDQIQERAWAVLAGWYGTYGAALELSRASVEQFFGSVTVFTERLCAVAEAPQLTGRFFNSYRFLAVLSEVSEDALAPLSALGPLSERLWKALLALVQNTAVFLPDRAASLRLLGQLTRSETQRATLEAQCRPLVNDQDTPAALQQSALAVLYPSEAAQSVYLTELEAQLAQAHTYGERSPIESVIYSLRALMRT</sequence>
<dbReference type="RefSeq" id="WP_317641895.1">
    <property type="nucleotide sequence ID" value="NZ_JAPMIV010000070.1"/>
</dbReference>
<keyword evidence="2" id="KW-1185">Reference proteome</keyword>
<comment type="caution">
    <text evidence="1">The sequence shown here is derived from an EMBL/GenBank/DDBJ whole genome shotgun (WGS) entry which is preliminary data.</text>
</comment>
<evidence type="ECO:0000313" key="1">
    <source>
        <dbReference type="EMBL" id="MDV6376539.1"/>
    </source>
</evidence>
<dbReference type="EMBL" id="JAPMIV010000070">
    <property type="protein sequence ID" value="MDV6376539.1"/>
    <property type="molecule type" value="Genomic_DNA"/>
</dbReference>
<protein>
    <recommendedName>
        <fullName evidence="3">HEAT repeat domain-containing protein</fullName>
    </recommendedName>
</protein>
<accession>A0ABU4DVR5</accession>
<dbReference type="InterPro" id="IPR016024">
    <property type="entry name" value="ARM-type_fold"/>
</dbReference>
<dbReference type="SUPFAM" id="SSF48371">
    <property type="entry name" value="ARM repeat"/>
    <property type="match status" value="1"/>
</dbReference>